<accession>A0ACB8QE82</accession>
<evidence type="ECO:0000313" key="1">
    <source>
        <dbReference type="EMBL" id="KAI0029911.1"/>
    </source>
</evidence>
<dbReference type="Proteomes" id="UP000814128">
    <property type="component" value="Unassembled WGS sequence"/>
</dbReference>
<gene>
    <name evidence="1" type="ORF">K488DRAFT_88291</name>
</gene>
<dbReference type="EMBL" id="MU273650">
    <property type="protein sequence ID" value="KAI0029911.1"/>
    <property type="molecule type" value="Genomic_DNA"/>
</dbReference>
<reference evidence="1" key="2">
    <citation type="journal article" date="2022" name="New Phytol.">
        <title>Evolutionary transition to the ectomycorrhizal habit in the genomes of a hyperdiverse lineage of mushroom-forming fungi.</title>
        <authorList>
            <person name="Looney B."/>
            <person name="Miyauchi S."/>
            <person name="Morin E."/>
            <person name="Drula E."/>
            <person name="Courty P.E."/>
            <person name="Kohler A."/>
            <person name="Kuo A."/>
            <person name="LaButti K."/>
            <person name="Pangilinan J."/>
            <person name="Lipzen A."/>
            <person name="Riley R."/>
            <person name="Andreopoulos W."/>
            <person name="He G."/>
            <person name="Johnson J."/>
            <person name="Nolan M."/>
            <person name="Tritt A."/>
            <person name="Barry K.W."/>
            <person name="Grigoriev I.V."/>
            <person name="Nagy L.G."/>
            <person name="Hibbett D."/>
            <person name="Henrissat B."/>
            <person name="Matheny P.B."/>
            <person name="Labbe J."/>
            <person name="Martin F.M."/>
        </authorList>
    </citation>
    <scope>NUCLEOTIDE SEQUENCE</scope>
    <source>
        <strain evidence="1">EC-137</strain>
    </source>
</reference>
<keyword evidence="2" id="KW-1185">Reference proteome</keyword>
<sequence length="463" mass="50836">MSLLTYPFHVLAAILKFIFQSLRIPIPNLPISLSSLSLSSLITGIQAPTLDPYTEAERWVRSLEEETGATCVSRTTSFASGISSSKEVGGEVGSSSGGVRNRYGAVGGGDGTSRLLPEFWLGSYEEALRACQQQLRIGCVIIVSAEHDDTLPFKRETLTDPALVDLLIKEEFLLWGADVRGREGWSAAQKLGATTYPFIAFVALQPPRGVARSSAPVMTVLSRHQGAASATAAALRDHVSSHLLPRVKPTLQRLRAQKEERELERRLREEQDRRFEESARRDREKAELLRAEEQRRLEKERADITRQLEKEHRESALAEAKATWRRTARPAHISTISKQGNIRVGIRFPDGRRVAGTFGPGDSVLSLYAFVDEQLHPSDSPAPASTDSVDLGHLMTAHGIGPDEWWGFKIFLSYPRKEIAFIPFSSVSEAGVEGSISVELVSAASQEAGEAGDGSDGYETEDE</sequence>
<name>A0ACB8QE82_9AGAM</name>
<reference evidence="1" key="1">
    <citation type="submission" date="2021-02" db="EMBL/GenBank/DDBJ databases">
        <authorList>
            <consortium name="DOE Joint Genome Institute"/>
            <person name="Ahrendt S."/>
            <person name="Looney B.P."/>
            <person name="Miyauchi S."/>
            <person name="Morin E."/>
            <person name="Drula E."/>
            <person name="Courty P.E."/>
            <person name="Chicoki N."/>
            <person name="Fauchery L."/>
            <person name="Kohler A."/>
            <person name="Kuo A."/>
            <person name="Labutti K."/>
            <person name="Pangilinan J."/>
            <person name="Lipzen A."/>
            <person name="Riley R."/>
            <person name="Andreopoulos W."/>
            <person name="He G."/>
            <person name="Johnson J."/>
            <person name="Barry K.W."/>
            <person name="Grigoriev I.V."/>
            <person name="Nagy L."/>
            <person name="Hibbett D."/>
            <person name="Henrissat B."/>
            <person name="Matheny P.B."/>
            <person name="Labbe J."/>
            <person name="Martin F."/>
        </authorList>
    </citation>
    <scope>NUCLEOTIDE SEQUENCE</scope>
    <source>
        <strain evidence="1">EC-137</strain>
    </source>
</reference>
<evidence type="ECO:0000313" key="2">
    <source>
        <dbReference type="Proteomes" id="UP000814128"/>
    </source>
</evidence>
<comment type="caution">
    <text evidence="1">The sequence shown here is derived from an EMBL/GenBank/DDBJ whole genome shotgun (WGS) entry which is preliminary data.</text>
</comment>
<organism evidence="1 2">
    <name type="scientific">Vararia minispora EC-137</name>
    <dbReference type="NCBI Taxonomy" id="1314806"/>
    <lineage>
        <taxon>Eukaryota</taxon>
        <taxon>Fungi</taxon>
        <taxon>Dikarya</taxon>
        <taxon>Basidiomycota</taxon>
        <taxon>Agaricomycotina</taxon>
        <taxon>Agaricomycetes</taxon>
        <taxon>Russulales</taxon>
        <taxon>Lachnocladiaceae</taxon>
        <taxon>Vararia</taxon>
    </lineage>
</organism>
<protein>
    <submittedName>
        <fullName evidence="1">Uncharacterized protein</fullName>
    </submittedName>
</protein>
<proteinExistence type="predicted"/>